<dbReference type="InterPro" id="IPR040582">
    <property type="entry name" value="OB_MalK-like"/>
</dbReference>
<dbReference type="GO" id="GO:0016887">
    <property type="term" value="F:ATP hydrolysis activity"/>
    <property type="evidence" value="ECO:0007669"/>
    <property type="project" value="InterPro"/>
</dbReference>
<sequence length="399" mass="43425">MNAITVDNLVKQFAEKRAVDGVSFEIAAGELLVLVGPSGCGKTTTLRLLAGLEPVTSGEIRFGERLVNEIRPRDRNIAMVFQDYAILPHMTVFENIAYGLRSRRTPRAEVRTGVPAAAATFRIDHLLARKPRQLSGGERQRVALSRAMVRDAALYLYDEPLSNLDAQLRYQAREDILTLHREKRRPTVYVTHDQSEAMALGDRIAVMNAGRIQQIGTGAQLYDHPANLFVAYFIGTPSINLFDMVVRGDGDGLVVEGAGLRLPLDPSVTERLRRHVDRPVKLGVRPEHLHVPRMAPFEVTEDNTVHGVVNLVEPTSSGSTVYLSLPEGPGGEEGQDFVATFKVRVPSSYLDQEIPLGVDMAKVHLFDAESGASLLAAERPVTAGANPSSGQEAAGAVPG</sequence>
<dbReference type="Gene3D" id="2.40.50.100">
    <property type="match status" value="1"/>
</dbReference>
<dbReference type="GO" id="GO:0005524">
    <property type="term" value="F:ATP binding"/>
    <property type="evidence" value="ECO:0007669"/>
    <property type="project" value="UniProtKB-KW"/>
</dbReference>
<proteinExistence type="predicted"/>
<keyword evidence="2" id="KW-0547">Nucleotide-binding</keyword>
<dbReference type="InterPro" id="IPR008995">
    <property type="entry name" value="Mo/tungstate-bd_C_term_dom"/>
</dbReference>
<dbReference type="SMART" id="SM00382">
    <property type="entry name" value="AAA"/>
    <property type="match status" value="1"/>
</dbReference>
<dbReference type="GO" id="GO:0055052">
    <property type="term" value="C:ATP-binding cassette (ABC) transporter complex, substrate-binding subunit-containing"/>
    <property type="evidence" value="ECO:0007669"/>
    <property type="project" value="TreeGrafter"/>
</dbReference>
<evidence type="ECO:0000256" key="1">
    <source>
        <dbReference type="ARBA" id="ARBA00022448"/>
    </source>
</evidence>
<evidence type="ECO:0000313" key="7">
    <source>
        <dbReference type="Proteomes" id="UP000198983"/>
    </source>
</evidence>
<dbReference type="CDD" id="cd03301">
    <property type="entry name" value="ABC_MalK_N"/>
    <property type="match status" value="1"/>
</dbReference>
<dbReference type="SUPFAM" id="SSF50331">
    <property type="entry name" value="MOP-like"/>
    <property type="match status" value="1"/>
</dbReference>
<keyword evidence="3 6" id="KW-0067">ATP-binding</keyword>
<dbReference type="STRING" id="117157.SAMN04489717_5638"/>
<dbReference type="PROSITE" id="PS00211">
    <property type="entry name" value="ABC_TRANSPORTER_1"/>
    <property type="match status" value="1"/>
</dbReference>
<dbReference type="PANTHER" id="PTHR43875:SF1">
    <property type="entry name" value="OSMOPROTECTIVE COMPOUNDS UPTAKE ATP-BINDING PROTEIN GGTA"/>
    <property type="match status" value="1"/>
</dbReference>
<evidence type="ECO:0000259" key="5">
    <source>
        <dbReference type="PROSITE" id="PS50893"/>
    </source>
</evidence>
<dbReference type="PROSITE" id="PS50893">
    <property type="entry name" value="ABC_TRANSPORTER_2"/>
    <property type="match status" value="1"/>
</dbReference>
<dbReference type="InterPro" id="IPR003593">
    <property type="entry name" value="AAA+_ATPase"/>
</dbReference>
<dbReference type="FunFam" id="3.40.50.300:FF:000042">
    <property type="entry name" value="Maltose/maltodextrin ABC transporter, ATP-binding protein"/>
    <property type="match status" value="1"/>
</dbReference>
<dbReference type="InterPro" id="IPR047641">
    <property type="entry name" value="ABC_transpr_MalK/UgpC-like"/>
</dbReference>
<evidence type="ECO:0000256" key="3">
    <source>
        <dbReference type="ARBA" id="ARBA00022840"/>
    </source>
</evidence>
<name>A0A1H1YQS5_9ACTN</name>
<dbReference type="Pfam" id="PF00005">
    <property type="entry name" value="ABC_tran"/>
    <property type="match status" value="1"/>
</dbReference>
<gene>
    <name evidence="6" type="ORF">SAMN04489717_5638</name>
</gene>
<dbReference type="AlphaFoldDB" id="A0A1H1YQS5"/>
<organism evidence="6 7">
    <name type="scientific">Actinopolymorpha singaporensis</name>
    <dbReference type="NCBI Taxonomy" id="117157"/>
    <lineage>
        <taxon>Bacteria</taxon>
        <taxon>Bacillati</taxon>
        <taxon>Actinomycetota</taxon>
        <taxon>Actinomycetes</taxon>
        <taxon>Propionibacteriales</taxon>
        <taxon>Actinopolymorphaceae</taxon>
        <taxon>Actinopolymorpha</taxon>
    </lineage>
</organism>
<dbReference type="Gene3D" id="2.40.50.140">
    <property type="entry name" value="Nucleic acid-binding proteins"/>
    <property type="match status" value="1"/>
</dbReference>
<evidence type="ECO:0000256" key="2">
    <source>
        <dbReference type="ARBA" id="ARBA00022741"/>
    </source>
</evidence>
<dbReference type="InterPro" id="IPR003439">
    <property type="entry name" value="ABC_transporter-like_ATP-bd"/>
</dbReference>
<dbReference type="EMBL" id="LT629732">
    <property type="protein sequence ID" value="SDT23710.1"/>
    <property type="molecule type" value="Genomic_DNA"/>
</dbReference>
<evidence type="ECO:0000256" key="4">
    <source>
        <dbReference type="SAM" id="MobiDB-lite"/>
    </source>
</evidence>
<dbReference type="PANTHER" id="PTHR43875">
    <property type="entry name" value="MALTODEXTRIN IMPORT ATP-BINDING PROTEIN MSMX"/>
    <property type="match status" value="1"/>
</dbReference>
<protein>
    <submittedName>
        <fullName evidence="6">Carbohydrate ABC transporter ATP-binding protein, CUT1 family</fullName>
    </submittedName>
</protein>
<dbReference type="Gene3D" id="3.40.50.300">
    <property type="entry name" value="P-loop containing nucleotide triphosphate hydrolases"/>
    <property type="match status" value="1"/>
</dbReference>
<reference evidence="6 7" key="1">
    <citation type="submission" date="2016-10" db="EMBL/GenBank/DDBJ databases">
        <authorList>
            <person name="de Groot N.N."/>
        </authorList>
    </citation>
    <scope>NUCLEOTIDE SEQUENCE [LARGE SCALE GENOMIC DNA]</scope>
    <source>
        <strain evidence="6 7">DSM 22024</strain>
    </source>
</reference>
<dbReference type="RefSeq" id="WP_092656641.1">
    <property type="nucleotide sequence ID" value="NZ_LT629732.1"/>
</dbReference>
<keyword evidence="1" id="KW-0813">Transport</keyword>
<dbReference type="SUPFAM" id="SSF52540">
    <property type="entry name" value="P-loop containing nucleoside triphosphate hydrolases"/>
    <property type="match status" value="1"/>
</dbReference>
<keyword evidence="7" id="KW-1185">Reference proteome</keyword>
<dbReference type="InterPro" id="IPR015855">
    <property type="entry name" value="ABC_transpr_MalK-like"/>
</dbReference>
<dbReference type="InterPro" id="IPR012340">
    <property type="entry name" value="NA-bd_OB-fold"/>
</dbReference>
<dbReference type="GO" id="GO:0140359">
    <property type="term" value="F:ABC-type transporter activity"/>
    <property type="evidence" value="ECO:0007669"/>
    <property type="project" value="InterPro"/>
</dbReference>
<dbReference type="InterPro" id="IPR017871">
    <property type="entry name" value="ABC_transporter-like_CS"/>
</dbReference>
<dbReference type="InterPro" id="IPR027417">
    <property type="entry name" value="P-loop_NTPase"/>
</dbReference>
<dbReference type="GO" id="GO:0008643">
    <property type="term" value="P:carbohydrate transport"/>
    <property type="evidence" value="ECO:0007669"/>
    <property type="project" value="InterPro"/>
</dbReference>
<accession>A0A1H1YQS5</accession>
<feature type="region of interest" description="Disordered" evidence="4">
    <location>
        <begin position="380"/>
        <end position="399"/>
    </location>
</feature>
<dbReference type="Proteomes" id="UP000198983">
    <property type="component" value="Chromosome I"/>
</dbReference>
<feature type="domain" description="ABC transporter" evidence="5">
    <location>
        <begin position="4"/>
        <end position="234"/>
    </location>
</feature>
<evidence type="ECO:0000313" key="6">
    <source>
        <dbReference type="EMBL" id="SDT23710.1"/>
    </source>
</evidence>
<dbReference type="OrthoDB" id="9802264at2"/>
<dbReference type="Pfam" id="PF17912">
    <property type="entry name" value="OB_MalK"/>
    <property type="match status" value="1"/>
</dbReference>